<dbReference type="InterPro" id="IPR000971">
    <property type="entry name" value="Globin"/>
</dbReference>
<gene>
    <name evidence="10" type="primary">LOC108565724</name>
</gene>
<evidence type="ECO:0000256" key="7">
    <source>
        <dbReference type="SAM" id="MobiDB-lite"/>
    </source>
</evidence>
<feature type="region of interest" description="Disordered" evidence="7">
    <location>
        <begin position="1"/>
        <end position="27"/>
    </location>
</feature>
<keyword evidence="9" id="KW-1185">Reference proteome</keyword>
<keyword evidence="4" id="KW-0479">Metal-binding</keyword>
<proteinExistence type="inferred from homology"/>
<dbReference type="SUPFAM" id="SSF46458">
    <property type="entry name" value="Globin-like"/>
    <property type="match status" value="1"/>
</dbReference>
<comment type="similarity">
    <text evidence="6">Belongs to the globin family.</text>
</comment>
<dbReference type="InterPro" id="IPR012292">
    <property type="entry name" value="Globin/Proto"/>
</dbReference>
<keyword evidence="3 6" id="KW-0561">Oxygen transport</keyword>
<evidence type="ECO:0000256" key="4">
    <source>
        <dbReference type="ARBA" id="ARBA00022723"/>
    </source>
</evidence>
<keyword evidence="5" id="KW-0408">Iron</keyword>
<reference evidence="10" key="1">
    <citation type="submission" date="2025-08" db="UniProtKB">
        <authorList>
            <consortium name="RefSeq"/>
        </authorList>
    </citation>
    <scope>IDENTIFICATION</scope>
    <source>
        <tissue evidence="10">Whole Larva</tissue>
    </source>
</reference>
<dbReference type="Gene3D" id="1.10.490.10">
    <property type="entry name" value="Globins"/>
    <property type="match status" value="1"/>
</dbReference>
<dbReference type="Proteomes" id="UP000695000">
    <property type="component" value="Unplaced"/>
</dbReference>
<dbReference type="InterPro" id="IPR009050">
    <property type="entry name" value="Globin-like_sf"/>
</dbReference>
<sequence>MSVEGDQHVQTPEGEDEDAMGAGSTKETLGLTPAEKRILKSTWNSVRKDLGKNGIALFTIFLRDYPNHAVYFKHFKDTTQEGLKIDPIVKIHGIRVLREVSLIVDNLENPETVLLMLRQNAQKHKVHKISRKAYEDLSLSFVKMVENHMGEEKVSAEARATWTKALKIIFTVIVDLSREET</sequence>
<name>A0ABM1N1V0_NICVS</name>
<dbReference type="Pfam" id="PF00042">
    <property type="entry name" value="Globin"/>
    <property type="match status" value="1"/>
</dbReference>
<dbReference type="InterPro" id="IPR044399">
    <property type="entry name" value="Mb-like_M"/>
</dbReference>
<accession>A0ABM1N1V0</accession>
<keyword evidence="1 6" id="KW-0813">Transport</keyword>
<dbReference type="PROSITE" id="PS01033">
    <property type="entry name" value="GLOBIN"/>
    <property type="match status" value="1"/>
</dbReference>
<protein>
    <submittedName>
        <fullName evidence="10">Globin-like</fullName>
    </submittedName>
</protein>
<evidence type="ECO:0000256" key="5">
    <source>
        <dbReference type="ARBA" id="ARBA00023004"/>
    </source>
</evidence>
<evidence type="ECO:0000313" key="10">
    <source>
        <dbReference type="RefSeq" id="XP_017780800.1"/>
    </source>
</evidence>
<dbReference type="PANTHER" id="PTHR47217">
    <property type="entry name" value="GLOBIN-LIKE PROTEIN"/>
    <property type="match status" value="1"/>
</dbReference>
<keyword evidence="2 6" id="KW-0349">Heme</keyword>
<dbReference type="PANTHER" id="PTHR47217:SF1">
    <property type="entry name" value="GLOBIN-LIKE PROTEIN"/>
    <property type="match status" value="1"/>
</dbReference>
<evidence type="ECO:0000313" key="9">
    <source>
        <dbReference type="Proteomes" id="UP000695000"/>
    </source>
</evidence>
<evidence type="ECO:0000256" key="3">
    <source>
        <dbReference type="ARBA" id="ARBA00022621"/>
    </source>
</evidence>
<dbReference type="RefSeq" id="XP_017780800.1">
    <property type="nucleotide sequence ID" value="XM_017925311.1"/>
</dbReference>
<evidence type="ECO:0000259" key="8">
    <source>
        <dbReference type="PROSITE" id="PS01033"/>
    </source>
</evidence>
<organism evidence="9 10">
    <name type="scientific">Nicrophorus vespilloides</name>
    <name type="common">Boreal carrion beetle</name>
    <dbReference type="NCBI Taxonomy" id="110193"/>
    <lineage>
        <taxon>Eukaryota</taxon>
        <taxon>Metazoa</taxon>
        <taxon>Ecdysozoa</taxon>
        <taxon>Arthropoda</taxon>
        <taxon>Hexapoda</taxon>
        <taxon>Insecta</taxon>
        <taxon>Pterygota</taxon>
        <taxon>Neoptera</taxon>
        <taxon>Endopterygota</taxon>
        <taxon>Coleoptera</taxon>
        <taxon>Polyphaga</taxon>
        <taxon>Staphyliniformia</taxon>
        <taxon>Silphidae</taxon>
        <taxon>Nicrophorinae</taxon>
        <taxon>Nicrophorus</taxon>
    </lineage>
</organism>
<dbReference type="GeneID" id="108565724"/>
<feature type="domain" description="Globin" evidence="8">
    <location>
        <begin position="30"/>
        <end position="178"/>
    </location>
</feature>
<evidence type="ECO:0000256" key="1">
    <source>
        <dbReference type="ARBA" id="ARBA00022448"/>
    </source>
</evidence>
<dbReference type="CDD" id="cd01040">
    <property type="entry name" value="Mb-like"/>
    <property type="match status" value="1"/>
</dbReference>
<evidence type="ECO:0000256" key="6">
    <source>
        <dbReference type="RuleBase" id="RU000356"/>
    </source>
</evidence>
<evidence type="ECO:0000256" key="2">
    <source>
        <dbReference type="ARBA" id="ARBA00022617"/>
    </source>
</evidence>